<sequence length="318" mass="36165">MTDSEEDYMKMTFPTTTPTTAPETSLQRRLRLRREAEARSRPKSKSELAAEETARREAALSTSLLNKPTSTKSKGLSMMAKMGFTGGALGAKKQEDGKDERVTEPIRVEIRDGREGIGADSERKRKMKEAVEVAGEAVKKARVDEEAYRERVRREREEGRLSRQVDAAQKVAERMDEEGATGGGRGAEARSLRAVPVVYRGLVKGREEAERERRMRRDLEEATMSRSRLPVYEDVEEDEDDRKALGKDAVETTKYVVADDLEDEDGELEKFNSLPLEERLAKVVKYLRDEHRYCFWCKYAYPDAEMDGCPGLTEEDHD</sequence>
<feature type="compositionally biased region" description="Polar residues" evidence="1">
    <location>
        <begin position="63"/>
        <end position="74"/>
    </location>
</feature>
<evidence type="ECO:0000313" key="4">
    <source>
        <dbReference type="Proteomes" id="UP001321760"/>
    </source>
</evidence>
<accession>A0AAV9GP64</accession>
<reference evidence="3" key="2">
    <citation type="submission" date="2023-05" db="EMBL/GenBank/DDBJ databases">
        <authorList>
            <consortium name="Lawrence Berkeley National Laboratory"/>
            <person name="Steindorff A."/>
            <person name="Hensen N."/>
            <person name="Bonometti L."/>
            <person name="Westerberg I."/>
            <person name="Brannstrom I.O."/>
            <person name="Guillou S."/>
            <person name="Cros-Aarteil S."/>
            <person name="Calhoun S."/>
            <person name="Haridas S."/>
            <person name="Kuo A."/>
            <person name="Mondo S."/>
            <person name="Pangilinan J."/>
            <person name="Riley R."/>
            <person name="Labutti K."/>
            <person name="Andreopoulos B."/>
            <person name="Lipzen A."/>
            <person name="Chen C."/>
            <person name="Yanf M."/>
            <person name="Daum C."/>
            <person name="Ng V."/>
            <person name="Clum A."/>
            <person name="Ohm R."/>
            <person name="Martin F."/>
            <person name="Silar P."/>
            <person name="Natvig D."/>
            <person name="Lalanne C."/>
            <person name="Gautier V."/>
            <person name="Ament-Velasquez S.L."/>
            <person name="Kruys A."/>
            <person name="Hutchinson M.I."/>
            <person name="Powell A.J."/>
            <person name="Barry K."/>
            <person name="Miller A.N."/>
            <person name="Grigoriev I.V."/>
            <person name="Debuchy R."/>
            <person name="Gladieux P."/>
            <person name="Thoren M.H."/>
            <person name="Johannesson H."/>
        </authorList>
    </citation>
    <scope>NUCLEOTIDE SEQUENCE</scope>
    <source>
        <strain evidence="3">PSN243</strain>
    </source>
</reference>
<gene>
    <name evidence="3" type="ORF">QBC34DRAFT_405093</name>
</gene>
<comment type="caution">
    <text evidence="3">The sequence shown here is derived from an EMBL/GenBank/DDBJ whole genome shotgun (WGS) entry which is preliminary data.</text>
</comment>
<dbReference type="Pfam" id="PF13821">
    <property type="entry name" value="DUF4187"/>
    <property type="match status" value="1"/>
</dbReference>
<dbReference type="PANTHER" id="PTHR21032:SF0">
    <property type="entry name" value="G PATCH DOMAIN-CONTAINING PROTEIN 11"/>
    <property type="match status" value="1"/>
</dbReference>
<feature type="domain" description="G-patch" evidence="2">
    <location>
        <begin position="71"/>
        <end position="122"/>
    </location>
</feature>
<feature type="compositionally biased region" description="Basic and acidic residues" evidence="1">
    <location>
        <begin position="92"/>
        <end position="126"/>
    </location>
</feature>
<dbReference type="InterPro" id="IPR039249">
    <property type="entry name" value="GPATCH11"/>
</dbReference>
<dbReference type="GO" id="GO:0003676">
    <property type="term" value="F:nucleic acid binding"/>
    <property type="evidence" value="ECO:0007669"/>
    <property type="project" value="InterPro"/>
</dbReference>
<feature type="compositionally biased region" description="Basic and acidic residues" evidence="1">
    <location>
        <begin position="142"/>
        <end position="163"/>
    </location>
</feature>
<dbReference type="Pfam" id="PF01585">
    <property type="entry name" value="G-patch"/>
    <property type="match status" value="1"/>
</dbReference>
<feature type="compositionally biased region" description="Basic and acidic residues" evidence="1">
    <location>
        <begin position="33"/>
        <end position="58"/>
    </location>
</feature>
<dbReference type="SMART" id="SM00443">
    <property type="entry name" value="G_patch"/>
    <property type="match status" value="1"/>
</dbReference>
<dbReference type="AlphaFoldDB" id="A0AAV9GP64"/>
<dbReference type="PANTHER" id="PTHR21032">
    <property type="entry name" value="G PATCH DOMAIN-CONTAINING PROTEIN 11"/>
    <property type="match status" value="1"/>
</dbReference>
<feature type="region of interest" description="Disordered" evidence="1">
    <location>
        <begin position="1"/>
        <end position="126"/>
    </location>
</feature>
<reference evidence="3" key="1">
    <citation type="journal article" date="2023" name="Mol. Phylogenet. Evol.">
        <title>Genome-scale phylogeny and comparative genomics of the fungal order Sordariales.</title>
        <authorList>
            <person name="Hensen N."/>
            <person name="Bonometti L."/>
            <person name="Westerberg I."/>
            <person name="Brannstrom I.O."/>
            <person name="Guillou S."/>
            <person name="Cros-Aarteil S."/>
            <person name="Calhoun S."/>
            <person name="Haridas S."/>
            <person name="Kuo A."/>
            <person name="Mondo S."/>
            <person name="Pangilinan J."/>
            <person name="Riley R."/>
            <person name="LaButti K."/>
            <person name="Andreopoulos B."/>
            <person name="Lipzen A."/>
            <person name="Chen C."/>
            <person name="Yan M."/>
            <person name="Daum C."/>
            <person name="Ng V."/>
            <person name="Clum A."/>
            <person name="Steindorff A."/>
            <person name="Ohm R.A."/>
            <person name="Martin F."/>
            <person name="Silar P."/>
            <person name="Natvig D.O."/>
            <person name="Lalanne C."/>
            <person name="Gautier V."/>
            <person name="Ament-Velasquez S.L."/>
            <person name="Kruys A."/>
            <person name="Hutchinson M.I."/>
            <person name="Powell A.J."/>
            <person name="Barry K."/>
            <person name="Miller A.N."/>
            <person name="Grigoriev I.V."/>
            <person name="Debuchy R."/>
            <person name="Gladieux P."/>
            <person name="Hiltunen Thoren M."/>
            <person name="Johannesson H."/>
        </authorList>
    </citation>
    <scope>NUCLEOTIDE SEQUENCE</scope>
    <source>
        <strain evidence="3">PSN243</strain>
    </source>
</reference>
<feature type="compositionally biased region" description="Low complexity" evidence="1">
    <location>
        <begin position="12"/>
        <end position="24"/>
    </location>
</feature>
<evidence type="ECO:0000256" key="1">
    <source>
        <dbReference type="SAM" id="MobiDB-lite"/>
    </source>
</evidence>
<proteinExistence type="predicted"/>
<feature type="region of interest" description="Disordered" evidence="1">
    <location>
        <begin position="221"/>
        <end position="246"/>
    </location>
</feature>
<keyword evidence="4" id="KW-1185">Reference proteome</keyword>
<dbReference type="PROSITE" id="PS50174">
    <property type="entry name" value="G_PATCH"/>
    <property type="match status" value="1"/>
</dbReference>
<dbReference type="InterPro" id="IPR025239">
    <property type="entry name" value="DUF4187"/>
</dbReference>
<feature type="region of interest" description="Disordered" evidence="1">
    <location>
        <begin position="142"/>
        <end position="188"/>
    </location>
</feature>
<dbReference type="EMBL" id="MU865937">
    <property type="protein sequence ID" value="KAK4449491.1"/>
    <property type="molecule type" value="Genomic_DNA"/>
</dbReference>
<organism evidence="3 4">
    <name type="scientific">Podospora aff. communis PSN243</name>
    <dbReference type="NCBI Taxonomy" id="3040156"/>
    <lineage>
        <taxon>Eukaryota</taxon>
        <taxon>Fungi</taxon>
        <taxon>Dikarya</taxon>
        <taxon>Ascomycota</taxon>
        <taxon>Pezizomycotina</taxon>
        <taxon>Sordariomycetes</taxon>
        <taxon>Sordariomycetidae</taxon>
        <taxon>Sordariales</taxon>
        <taxon>Podosporaceae</taxon>
        <taxon>Podospora</taxon>
    </lineage>
</organism>
<dbReference type="SMART" id="SM01173">
    <property type="entry name" value="DUF4187"/>
    <property type="match status" value="1"/>
</dbReference>
<evidence type="ECO:0000259" key="2">
    <source>
        <dbReference type="PROSITE" id="PS50174"/>
    </source>
</evidence>
<dbReference type="GO" id="GO:0000776">
    <property type="term" value="C:kinetochore"/>
    <property type="evidence" value="ECO:0007669"/>
    <property type="project" value="TreeGrafter"/>
</dbReference>
<evidence type="ECO:0000313" key="3">
    <source>
        <dbReference type="EMBL" id="KAK4449491.1"/>
    </source>
</evidence>
<protein>
    <submittedName>
        <fullName evidence="3">Coiled-coil domain-containing 75</fullName>
    </submittedName>
</protein>
<dbReference type="Proteomes" id="UP001321760">
    <property type="component" value="Unassembled WGS sequence"/>
</dbReference>
<name>A0AAV9GP64_9PEZI</name>
<dbReference type="InterPro" id="IPR000467">
    <property type="entry name" value="G_patch_dom"/>
</dbReference>